<keyword evidence="2" id="KW-1185">Reference proteome</keyword>
<protein>
    <submittedName>
        <fullName evidence="1">Uncharacterized protein</fullName>
    </submittedName>
</protein>
<dbReference type="EMBL" id="JAVIJP010000100">
    <property type="protein sequence ID" value="KAL3614854.1"/>
    <property type="molecule type" value="Genomic_DNA"/>
</dbReference>
<evidence type="ECO:0000313" key="1">
    <source>
        <dbReference type="EMBL" id="KAL3614854.1"/>
    </source>
</evidence>
<dbReference type="AlphaFoldDB" id="A0ABD3BCG5"/>
<evidence type="ECO:0000313" key="2">
    <source>
        <dbReference type="Proteomes" id="UP001632038"/>
    </source>
</evidence>
<name>A0ABD3BCG5_9LAMI</name>
<sequence length="41" mass="4907">MASYLHLGSFFVLRFLHRPYEQTKPFKRVPSSFLRSDSKTM</sequence>
<comment type="caution">
    <text evidence="1">The sequence shown here is derived from an EMBL/GenBank/DDBJ whole genome shotgun (WGS) entry which is preliminary data.</text>
</comment>
<organism evidence="1 2">
    <name type="scientific">Castilleja foliolosa</name>
    <dbReference type="NCBI Taxonomy" id="1961234"/>
    <lineage>
        <taxon>Eukaryota</taxon>
        <taxon>Viridiplantae</taxon>
        <taxon>Streptophyta</taxon>
        <taxon>Embryophyta</taxon>
        <taxon>Tracheophyta</taxon>
        <taxon>Spermatophyta</taxon>
        <taxon>Magnoliopsida</taxon>
        <taxon>eudicotyledons</taxon>
        <taxon>Gunneridae</taxon>
        <taxon>Pentapetalae</taxon>
        <taxon>asterids</taxon>
        <taxon>lamiids</taxon>
        <taxon>Lamiales</taxon>
        <taxon>Orobanchaceae</taxon>
        <taxon>Pedicularideae</taxon>
        <taxon>Castillejinae</taxon>
        <taxon>Castilleja</taxon>
    </lineage>
</organism>
<dbReference type="Proteomes" id="UP001632038">
    <property type="component" value="Unassembled WGS sequence"/>
</dbReference>
<reference evidence="2" key="1">
    <citation type="journal article" date="2024" name="IScience">
        <title>Strigolactones Initiate the Formation of Haustorium-like Structures in Castilleja.</title>
        <authorList>
            <person name="Buerger M."/>
            <person name="Peterson D."/>
            <person name="Chory J."/>
        </authorList>
    </citation>
    <scope>NUCLEOTIDE SEQUENCE [LARGE SCALE GENOMIC DNA]</scope>
</reference>
<gene>
    <name evidence="1" type="ORF">CASFOL_040515</name>
</gene>
<proteinExistence type="predicted"/>
<accession>A0ABD3BCG5</accession>